<proteinExistence type="predicted"/>
<feature type="region of interest" description="Disordered" evidence="1">
    <location>
        <begin position="549"/>
        <end position="585"/>
    </location>
</feature>
<feature type="compositionally biased region" description="Polar residues" evidence="1">
    <location>
        <begin position="558"/>
        <end position="572"/>
    </location>
</feature>
<dbReference type="GO" id="GO:0005737">
    <property type="term" value="C:cytoplasm"/>
    <property type="evidence" value="ECO:0007669"/>
    <property type="project" value="TreeGrafter"/>
</dbReference>
<comment type="caution">
    <text evidence="2">The sequence shown here is derived from an EMBL/GenBank/DDBJ whole genome shotgun (WGS) entry which is preliminary data.</text>
</comment>
<keyword evidence="3" id="KW-1185">Reference proteome</keyword>
<dbReference type="OrthoDB" id="121635at2157"/>
<accession>A0A7Z7AZ64</accession>
<dbReference type="PANTHER" id="PTHR23348:SF16">
    <property type="entry name" value="LEUCINE RICH REPEAT FAMILY PROTEIN"/>
    <property type="match status" value="1"/>
</dbReference>
<gene>
    <name evidence="2" type="ORF">SAMN04488589_1346</name>
</gene>
<dbReference type="RefSeq" id="WP_091709714.1">
    <property type="nucleotide sequence ID" value="NZ_FNCA01000004.1"/>
</dbReference>
<evidence type="ECO:0000256" key="1">
    <source>
        <dbReference type="SAM" id="MobiDB-lite"/>
    </source>
</evidence>
<reference evidence="2 3" key="1">
    <citation type="submission" date="2016-10" db="EMBL/GenBank/DDBJ databases">
        <authorList>
            <person name="Varghese N."/>
            <person name="Submissions S."/>
        </authorList>
    </citation>
    <scope>NUCLEOTIDE SEQUENCE [LARGE SCALE GENOMIC DNA]</scope>
    <source>
        <strain evidence="2 3">PL 12/M</strain>
    </source>
</reference>
<sequence>MKRLTISMSDELFDKLDVIENKSLFIRKLIERELDAVENFSSEEVVPWSEGFSILKKDVNTIFSRLEEMESKLAGMNTVHENEPLMQESLNSMEQDIPESFPELQDNLTQTIDTHESQEPIPIDKIPAENTSTPDIIEGISADHTNIPVLIETDVGITLEDVQESAINEPYIESVKTEEPVISEIQNSEQTMPANLPEAADTAPLFKTSIQEPTPMEIAITEEQIIPDKSTLLNENNEAVVSPSIPETEVQNEGNDEISREHKLSELVAERINQETELETNDFKEPEISPSILSEQNATQPEFKMPEFKSSEQETQQQEFKMPEFKTPEQEAEPAEFQMPELKLPESDTAQTDFKMPEIKPPEQEMGQMEFQMPEFKIQEQEIQQPEFQMPEFKTQEQEIQQPEFQMPEFKTQEQEIQQPEFQMPEFKTQEQEIQQPEFQMPEFKTQEQEIQQPEFQMPEFKTQEQEIQQPEFQMSEFKTPEQEIQQPEFQMPEFKTQEQEIGQTAFAIPELQTPETAPLFPANDTESAMQEMKTPEILPVTEEAMPPFNAGPENIPEMQSTEPQMQNPGSQNNTNNGTGTKPDKLETNILMYMPRGAKVKKEIIKSLVSRQFSQEDIDKKIQELVAREILILKQENGVEQLHRLK</sequence>
<protein>
    <submittedName>
        <fullName evidence="2">Uncharacterized protein</fullName>
    </submittedName>
</protein>
<dbReference type="AlphaFoldDB" id="A0A7Z7AZ64"/>
<evidence type="ECO:0000313" key="3">
    <source>
        <dbReference type="Proteomes" id="UP000199259"/>
    </source>
</evidence>
<evidence type="ECO:0000313" key="2">
    <source>
        <dbReference type="EMBL" id="SDF79544.1"/>
    </source>
</evidence>
<organism evidence="2 3">
    <name type="scientific">Methanolobus vulcani</name>
    <dbReference type="NCBI Taxonomy" id="38026"/>
    <lineage>
        <taxon>Archaea</taxon>
        <taxon>Methanobacteriati</taxon>
        <taxon>Methanobacteriota</taxon>
        <taxon>Stenosarchaea group</taxon>
        <taxon>Methanomicrobia</taxon>
        <taxon>Methanosarcinales</taxon>
        <taxon>Methanosarcinaceae</taxon>
        <taxon>Methanolobus</taxon>
    </lineage>
</organism>
<dbReference type="PANTHER" id="PTHR23348">
    <property type="entry name" value="PERIAXIN/AHNAK"/>
    <property type="match status" value="1"/>
</dbReference>
<dbReference type="Proteomes" id="UP000199259">
    <property type="component" value="Unassembled WGS sequence"/>
</dbReference>
<dbReference type="GO" id="GO:0043484">
    <property type="term" value="P:regulation of RNA splicing"/>
    <property type="evidence" value="ECO:0007669"/>
    <property type="project" value="TreeGrafter"/>
</dbReference>
<feature type="region of interest" description="Disordered" evidence="1">
    <location>
        <begin position="307"/>
        <end position="353"/>
    </location>
</feature>
<name>A0A7Z7AZ64_9EURY</name>
<dbReference type="EMBL" id="FNCA01000004">
    <property type="protein sequence ID" value="SDF79544.1"/>
    <property type="molecule type" value="Genomic_DNA"/>
</dbReference>
<dbReference type="InterPro" id="IPR052082">
    <property type="entry name" value="Myelin_sheath_structural"/>
</dbReference>